<evidence type="ECO:0000313" key="3">
    <source>
        <dbReference type="EMBL" id="MDE1471083.1"/>
    </source>
</evidence>
<reference evidence="3 4" key="1">
    <citation type="submission" date="2023-02" db="EMBL/GenBank/DDBJ databases">
        <title>Comparative genome analysis of Eubacterium limosum species.</title>
        <authorList>
            <person name="Bak J.E."/>
        </authorList>
    </citation>
    <scope>NUCLEOTIDE SEQUENCE [LARGE SCALE GENOMIC DNA]</scope>
    <source>
        <strain evidence="3 4">KGMB01548</strain>
    </source>
</reference>
<accession>A0ABT5UQW2</accession>
<dbReference type="Proteomes" id="UP001215087">
    <property type="component" value="Unassembled WGS sequence"/>
</dbReference>
<proteinExistence type="predicted"/>
<feature type="domain" description="Nitroreductase" evidence="2">
    <location>
        <begin position="9"/>
        <end position="132"/>
    </location>
</feature>
<dbReference type="PANTHER" id="PTHR23026:SF125">
    <property type="entry name" value="OXYGEN-INSENSITIVE NAD(P)H NITROREDUCTASE"/>
    <property type="match status" value="1"/>
</dbReference>
<evidence type="ECO:0000256" key="1">
    <source>
        <dbReference type="ARBA" id="ARBA00023027"/>
    </source>
</evidence>
<dbReference type="InterPro" id="IPR050627">
    <property type="entry name" value="Nitroreductase/BluB"/>
</dbReference>
<keyword evidence="4" id="KW-1185">Reference proteome</keyword>
<dbReference type="RefSeq" id="WP_274702856.1">
    <property type="nucleotide sequence ID" value="NZ_JAQSVD010000006.1"/>
</dbReference>
<dbReference type="Gene3D" id="3.40.109.10">
    <property type="entry name" value="NADH Oxidase"/>
    <property type="match status" value="1"/>
</dbReference>
<dbReference type="EMBL" id="JAQSVD010000006">
    <property type="protein sequence ID" value="MDE1471083.1"/>
    <property type="molecule type" value="Genomic_DNA"/>
</dbReference>
<sequence>MKNETLQTILKRRSIRSYRTDQVAREELETILEAGMYAPNAGDQRWNFTVIQNKKMLNRMESLAKETAKQLGGHLAGLGNDPEFACHYGAPTLIVVSSSEENVGLDYDCSAAMENMLLAAESMDISSCWIYFILLSFFRGRENSS</sequence>
<name>A0ABT5UQW2_EUBLI</name>
<dbReference type="InterPro" id="IPR029479">
    <property type="entry name" value="Nitroreductase"/>
</dbReference>
<gene>
    <name evidence="3" type="ORF">PTZ04_12545</name>
</gene>
<evidence type="ECO:0000313" key="4">
    <source>
        <dbReference type="Proteomes" id="UP001215087"/>
    </source>
</evidence>
<dbReference type="Pfam" id="PF00881">
    <property type="entry name" value="Nitroreductase"/>
    <property type="match status" value="1"/>
</dbReference>
<comment type="caution">
    <text evidence="3">The sequence shown here is derived from an EMBL/GenBank/DDBJ whole genome shotgun (WGS) entry which is preliminary data.</text>
</comment>
<evidence type="ECO:0000259" key="2">
    <source>
        <dbReference type="Pfam" id="PF00881"/>
    </source>
</evidence>
<protein>
    <submittedName>
        <fullName evidence="3">Nitroreductase family protein</fullName>
    </submittedName>
</protein>
<organism evidence="3 4">
    <name type="scientific">Eubacterium limosum</name>
    <dbReference type="NCBI Taxonomy" id="1736"/>
    <lineage>
        <taxon>Bacteria</taxon>
        <taxon>Bacillati</taxon>
        <taxon>Bacillota</taxon>
        <taxon>Clostridia</taxon>
        <taxon>Eubacteriales</taxon>
        <taxon>Eubacteriaceae</taxon>
        <taxon>Eubacterium</taxon>
    </lineage>
</organism>
<dbReference type="PANTHER" id="PTHR23026">
    <property type="entry name" value="NADPH NITROREDUCTASE"/>
    <property type="match status" value="1"/>
</dbReference>
<keyword evidence="1" id="KW-0520">NAD</keyword>
<dbReference type="InterPro" id="IPR000415">
    <property type="entry name" value="Nitroreductase-like"/>
</dbReference>
<dbReference type="SUPFAM" id="SSF55469">
    <property type="entry name" value="FMN-dependent nitroreductase-like"/>
    <property type="match status" value="1"/>
</dbReference>